<dbReference type="AlphaFoldDB" id="A0A1I8A0F2"/>
<protein>
    <submittedName>
        <fullName evidence="3">Uncharacterized protein</fullName>
    </submittedName>
</protein>
<reference evidence="3" key="1">
    <citation type="submission" date="2016-11" db="UniProtKB">
        <authorList>
            <consortium name="WormBaseParasite"/>
        </authorList>
    </citation>
    <scope>IDENTIFICATION</scope>
</reference>
<dbReference type="Proteomes" id="UP000095287">
    <property type="component" value="Unplaced"/>
</dbReference>
<accession>A0A1I8A0F2</accession>
<name>A0A1I8A0F2_9BILA</name>
<keyword evidence="2" id="KW-1185">Reference proteome</keyword>
<evidence type="ECO:0000313" key="2">
    <source>
        <dbReference type="Proteomes" id="UP000095287"/>
    </source>
</evidence>
<proteinExistence type="predicted"/>
<feature type="region of interest" description="Disordered" evidence="1">
    <location>
        <begin position="1"/>
        <end position="31"/>
    </location>
</feature>
<evidence type="ECO:0000256" key="1">
    <source>
        <dbReference type="SAM" id="MobiDB-lite"/>
    </source>
</evidence>
<organism evidence="2 3">
    <name type="scientific">Steinernema glaseri</name>
    <dbReference type="NCBI Taxonomy" id="37863"/>
    <lineage>
        <taxon>Eukaryota</taxon>
        <taxon>Metazoa</taxon>
        <taxon>Ecdysozoa</taxon>
        <taxon>Nematoda</taxon>
        <taxon>Chromadorea</taxon>
        <taxon>Rhabditida</taxon>
        <taxon>Tylenchina</taxon>
        <taxon>Panagrolaimomorpha</taxon>
        <taxon>Strongyloidoidea</taxon>
        <taxon>Steinernematidae</taxon>
        <taxon>Steinernema</taxon>
    </lineage>
</organism>
<dbReference type="WBParaSite" id="L893_g31326.t1">
    <property type="protein sequence ID" value="L893_g31326.t1"/>
    <property type="gene ID" value="L893_g31326"/>
</dbReference>
<evidence type="ECO:0000313" key="3">
    <source>
        <dbReference type="WBParaSite" id="L893_g31326.t1"/>
    </source>
</evidence>
<feature type="compositionally biased region" description="Basic residues" evidence="1">
    <location>
        <begin position="14"/>
        <end position="25"/>
    </location>
</feature>
<sequence>MRQSDLGSESGFGRTHKKLIKRMKRSPTTPGLTLYGDITSVEQAEDDDGGRPLMAAPLITYAGMEPLVSDVAQSLLIQFHVL</sequence>